<dbReference type="PROSITE" id="PS00181">
    <property type="entry name" value="GLNA_ATP"/>
    <property type="match status" value="1"/>
</dbReference>
<proteinExistence type="inferred from homology"/>
<feature type="binding site" evidence="8">
    <location>
        <begin position="267"/>
        <end position="268"/>
    </location>
    <ligand>
        <name>L-glutamate</name>
        <dbReference type="ChEBI" id="CHEBI:29985"/>
    </ligand>
</feature>
<dbReference type="SMART" id="SM01230">
    <property type="entry name" value="Gln-synt_C"/>
    <property type="match status" value="1"/>
</dbReference>
<dbReference type="AlphaFoldDB" id="A0A0C1ZAK6"/>
<feature type="modified residue" description="O-AMP-tyrosine" evidence="11">
    <location>
        <position position="401"/>
    </location>
</feature>
<feature type="binding site" evidence="10">
    <location>
        <position position="223"/>
    </location>
    <ligand>
        <name>Mg(2+)</name>
        <dbReference type="ChEBI" id="CHEBI:18420"/>
        <label>1</label>
    </ligand>
</feature>
<evidence type="ECO:0000259" key="15">
    <source>
        <dbReference type="PROSITE" id="PS51986"/>
    </source>
</evidence>
<dbReference type="GO" id="GO:0005524">
    <property type="term" value="F:ATP binding"/>
    <property type="evidence" value="ECO:0007669"/>
    <property type="project" value="UniProtKB-KW"/>
</dbReference>
<feature type="binding site" evidence="8">
    <location>
        <position position="342"/>
    </location>
    <ligand>
        <name>L-glutamate</name>
        <dbReference type="ChEBI" id="CHEBI:29985"/>
    </ligand>
</feature>
<dbReference type="EC" id="6.3.1.2" evidence="14"/>
<organism evidence="17 18">
    <name type="scientific">Enhygromyxa salina</name>
    <dbReference type="NCBI Taxonomy" id="215803"/>
    <lineage>
        <taxon>Bacteria</taxon>
        <taxon>Pseudomonadati</taxon>
        <taxon>Myxococcota</taxon>
        <taxon>Polyangia</taxon>
        <taxon>Nannocystales</taxon>
        <taxon>Nannocystaceae</taxon>
        <taxon>Enhygromyxa</taxon>
    </lineage>
</organism>
<dbReference type="PROSITE" id="PS51987">
    <property type="entry name" value="GS_CATALYTIC"/>
    <property type="match status" value="1"/>
</dbReference>
<feature type="binding site" evidence="10">
    <location>
        <position position="361"/>
    </location>
    <ligand>
        <name>Mg(2+)</name>
        <dbReference type="ChEBI" id="CHEBI:18420"/>
        <label>1</label>
    </ligand>
</feature>
<dbReference type="GO" id="GO:0019740">
    <property type="term" value="P:nitrogen utilization"/>
    <property type="evidence" value="ECO:0007669"/>
    <property type="project" value="TreeGrafter"/>
</dbReference>
<dbReference type="GO" id="GO:0046872">
    <property type="term" value="F:metal ion binding"/>
    <property type="evidence" value="ECO:0007669"/>
    <property type="project" value="UniProtKB-KW"/>
</dbReference>
<dbReference type="InterPro" id="IPR027302">
    <property type="entry name" value="Gln_synth_N_conserv_site"/>
</dbReference>
<feature type="domain" description="GS catalytic" evidence="16">
    <location>
        <begin position="108"/>
        <end position="473"/>
    </location>
</feature>
<keyword evidence="10" id="KW-0460">Magnesium</keyword>
<comment type="similarity">
    <text evidence="2 12 13">Belongs to the glutamine synthetase family.</text>
</comment>
<evidence type="ECO:0000256" key="11">
    <source>
        <dbReference type="PIRSR" id="PIRSR604809-50"/>
    </source>
</evidence>
<dbReference type="SUPFAM" id="SSF54368">
    <property type="entry name" value="Glutamine synthetase, N-terminal domain"/>
    <property type="match status" value="1"/>
</dbReference>
<dbReference type="Gene3D" id="3.30.590.10">
    <property type="entry name" value="Glutamine synthetase/guanido kinase, catalytic domain"/>
    <property type="match status" value="1"/>
</dbReference>
<evidence type="ECO:0000256" key="5">
    <source>
        <dbReference type="ARBA" id="ARBA00022598"/>
    </source>
</evidence>
<evidence type="ECO:0000256" key="14">
    <source>
        <dbReference type="RuleBase" id="RU004356"/>
    </source>
</evidence>
<feature type="binding site" evidence="8">
    <location>
        <position position="324"/>
    </location>
    <ligand>
        <name>L-glutamate</name>
        <dbReference type="ChEBI" id="CHEBI:29985"/>
    </ligand>
</feature>
<dbReference type="Pfam" id="PF03951">
    <property type="entry name" value="Gln-synt_N"/>
    <property type="match status" value="1"/>
</dbReference>
<dbReference type="InterPro" id="IPR027303">
    <property type="entry name" value="Gln_synth_gly_rich_site"/>
</dbReference>
<name>A0A0C1ZAK6_9BACT</name>
<dbReference type="RefSeq" id="WP_052553227.1">
    <property type="nucleotide sequence ID" value="NZ_JMCC02000068.1"/>
</dbReference>
<dbReference type="PANTHER" id="PTHR43407">
    <property type="entry name" value="GLUTAMINE SYNTHETASE"/>
    <property type="match status" value="1"/>
</dbReference>
<evidence type="ECO:0000256" key="2">
    <source>
        <dbReference type="ARBA" id="ARBA00009897"/>
    </source>
</evidence>
<evidence type="ECO:0000256" key="12">
    <source>
        <dbReference type="PROSITE-ProRule" id="PRU01330"/>
    </source>
</evidence>
<dbReference type="PROSITE" id="PS00180">
    <property type="entry name" value="GLNA_1"/>
    <property type="match status" value="1"/>
</dbReference>
<feature type="binding site" evidence="10">
    <location>
        <position position="133"/>
    </location>
    <ligand>
        <name>Mg(2+)</name>
        <dbReference type="ChEBI" id="CHEBI:18420"/>
        <label>1</label>
    </ligand>
</feature>
<evidence type="ECO:0000256" key="6">
    <source>
        <dbReference type="ARBA" id="ARBA00022741"/>
    </source>
</evidence>
<evidence type="ECO:0000256" key="4">
    <source>
        <dbReference type="ARBA" id="ARBA00022490"/>
    </source>
</evidence>
<evidence type="ECO:0000259" key="16">
    <source>
        <dbReference type="PROSITE" id="PS51987"/>
    </source>
</evidence>
<feature type="binding site" evidence="8">
    <location>
        <position position="363"/>
    </location>
    <ligand>
        <name>L-glutamate</name>
        <dbReference type="ChEBI" id="CHEBI:29985"/>
    </ligand>
</feature>
<dbReference type="PROSITE" id="PS51986">
    <property type="entry name" value="GS_BETA_GRASP"/>
    <property type="match status" value="1"/>
</dbReference>
<evidence type="ECO:0000256" key="7">
    <source>
        <dbReference type="ARBA" id="ARBA00022840"/>
    </source>
</evidence>
<feature type="binding site" evidence="9">
    <location>
        <begin position="274"/>
        <end position="276"/>
    </location>
    <ligand>
        <name>ATP</name>
        <dbReference type="ChEBI" id="CHEBI:30616"/>
    </ligand>
</feature>
<comment type="subcellular location">
    <subcellularLocation>
        <location evidence="1">Cytoplasm</location>
    </subcellularLocation>
</comment>
<sequence length="473" mass="52797">MSEQTPKDVIDFIREQEIRMVDLRFIDMLGAWQHFTVPAHELSEDAFEEGFGFDGSSVRGWKTINASDMLVIPDASSAKVDPFMEVPTLVLLGNAADTITRSDYERCPRSLAARAEEYLRSTGIADTCFVGPEAEFFTFDDVRYETSPQRSFYALDSDLGHWNSAREEFPNLAYKIRHKGGYVPVPPADAHHDLRTEMVLTLEELGIVVERQHMEVATGGQAEIDIRYDSLLSQADKITWFKYVIKNVARRAGKTATFMPKPLFGDNGNGMHTHLSLWKNGQPLFAGEQYAGLSELALHFVAGILHHAPALCAFTNPTTNSYKRLVPGFEAPVNLAYSSRNRSAAIRIPTYSSSPKAIRIEFRTPDPACNPYLAFSALMLAGLDGIQKRMDPGEPLDKDIYSLTPEELAGVPSVPASLEGALDALEADHEFLLAGDVFSRDLLDAWISWKRTNEVGEVRSRPHPHEFSLYFDC</sequence>
<dbReference type="InterPro" id="IPR004809">
    <property type="entry name" value="Gln_synth_I"/>
</dbReference>
<dbReference type="GO" id="GO:0005737">
    <property type="term" value="C:cytoplasm"/>
    <property type="evidence" value="ECO:0007669"/>
    <property type="project" value="UniProtKB-SubCell"/>
</dbReference>
<dbReference type="Proteomes" id="UP000031599">
    <property type="component" value="Unassembled WGS sequence"/>
</dbReference>
<gene>
    <name evidence="17" type="ORF">DB30_06485</name>
</gene>
<dbReference type="FunFam" id="3.30.590.10:FF:000001">
    <property type="entry name" value="Glutamine synthetase"/>
    <property type="match status" value="1"/>
</dbReference>
<comment type="catalytic activity">
    <reaction evidence="14">
        <text>L-glutamate + NH4(+) + ATP = L-glutamine + ADP + phosphate + H(+)</text>
        <dbReference type="Rhea" id="RHEA:16169"/>
        <dbReference type="ChEBI" id="CHEBI:15378"/>
        <dbReference type="ChEBI" id="CHEBI:28938"/>
        <dbReference type="ChEBI" id="CHEBI:29985"/>
        <dbReference type="ChEBI" id="CHEBI:30616"/>
        <dbReference type="ChEBI" id="CHEBI:43474"/>
        <dbReference type="ChEBI" id="CHEBI:58359"/>
        <dbReference type="ChEBI" id="CHEBI:456216"/>
        <dbReference type="EC" id="6.3.1.2"/>
    </reaction>
</comment>
<feature type="binding site" evidence="10">
    <location>
        <position position="135"/>
    </location>
    <ligand>
        <name>Mg(2+)</name>
        <dbReference type="ChEBI" id="CHEBI:18420"/>
        <label>2</label>
    </ligand>
</feature>
<protein>
    <recommendedName>
        <fullName evidence="3 14">Glutamine synthetase</fullName>
        <ecNumber evidence="14">6.3.1.2</ecNumber>
    </recommendedName>
</protein>
<keyword evidence="10" id="KW-0479">Metal-binding</keyword>
<evidence type="ECO:0000313" key="17">
    <source>
        <dbReference type="EMBL" id="KIG14674.1"/>
    </source>
</evidence>
<dbReference type="GO" id="GO:0016020">
    <property type="term" value="C:membrane"/>
    <property type="evidence" value="ECO:0007669"/>
    <property type="project" value="TreeGrafter"/>
</dbReference>
<feature type="binding site" evidence="10">
    <location>
        <position position="215"/>
    </location>
    <ligand>
        <name>Mg(2+)</name>
        <dbReference type="ChEBI" id="CHEBI:18420"/>
        <label>1</label>
    </ligand>
</feature>
<feature type="binding site" evidence="9">
    <location>
        <position position="342"/>
    </location>
    <ligand>
        <name>ATP</name>
        <dbReference type="ChEBI" id="CHEBI:30616"/>
    </ligand>
</feature>
<reference evidence="17 18" key="1">
    <citation type="submission" date="2014-12" db="EMBL/GenBank/DDBJ databases">
        <title>Genome assembly of Enhygromyxa salina DSM 15201.</title>
        <authorList>
            <person name="Sharma G."/>
            <person name="Subramanian S."/>
        </authorList>
    </citation>
    <scope>NUCLEOTIDE SEQUENCE [LARGE SCALE GENOMIC DNA]</scope>
    <source>
        <strain evidence="17 18">DSM 15201</strain>
    </source>
</reference>
<feature type="binding site" evidence="8">
    <location>
        <position position="330"/>
    </location>
    <ligand>
        <name>L-glutamate</name>
        <dbReference type="ChEBI" id="CHEBI:29985"/>
    </ligand>
</feature>
<dbReference type="Gene3D" id="3.10.20.70">
    <property type="entry name" value="Glutamine synthetase, N-terminal domain"/>
    <property type="match status" value="1"/>
</dbReference>
<dbReference type="InterPro" id="IPR036651">
    <property type="entry name" value="Gln_synt_N_sf"/>
</dbReference>
<feature type="domain" description="GS beta-grasp" evidence="15">
    <location>
        <begin position="16"/>
        <end position="101"/>
    </location>
</feature>
<dbReference type="InterPro" id="IPR008146">
    <property type="entry name" value="Gln_synth_cat_dom"/>
</dbReference>
<evidence type="ECO:0000256" key="8">
    <source>
        <dbReference type="PIRSR" id="PIRSR604809-1"/>
    </source>
</evidence>
<evidence type="ECO:0000256" key="3">
    <source>
        <dbReference type="ARBA" id="ARBA00021364"/>
    </source>
</evidence>
<accession>A0A0C1ZAK6</accession>
<dbReference type="GO" id="GO:0006542">
    <property type="term" value="P:glutamine biosynthetic process"/>
    <property type="evidence" value="ECO:0007669"/>
    <property type="project" value="InterPro"/>
</dbReference>
<comment type="caution">
    <text evidence="17">The sequence shown here is derived from an EMBL/GenBank/DDBJ whole genome shotgun (WGS) entry which is preliminary data.</text>
</comment>
<keyword evidence="6 9" id="KW-0547">Nucleotide-binding</keyword>
<feature type="binding site" evidence="10">
    <location>
        <position position="272"/>
    </location>
    <ligand>
        <name>Mg(2+)</name>
        <dbReference type="ChEBI" id="CHEBI:18420"/>
        <label>1</label>
    </ligand>
</feature>
<keyword evidence="7 9" id="KW-0067">ATP-binding</keyword>
<evidence type="ECO:0000256" key="13">
    <source>
        <dbReference type="RuleBase" id="RU000384"/>
    </source>
</evidence>
<dbReference type="PANTHER" id="PTHR43407:SF1">
    <property type="entry name" value="LENGSIN"/>
    <property type="match status" value="1"/>
</dbReference>
<comment type="cofactor">
    <cofactor evidence="10">
        <name>Mg(2+)</name>
        <dbReference type="ChEBI" id="CHEBI:18420"/>
    </cofactor>
    <text evidence="10">Binds 2 Mg(2+) ions per subunit.</text>
</comment>
<feature type="binding site" evidence="9">
    <location>
        <position position="356"/>
    </location>
    <ligand>
        <name>ATP</name>
        <dbReference type="ChEBI" id="CHEBI:30616"/>
    </ligand>
</feature>
<feature type="binding site" evidence="9">
    <location>
        <position position="210"/>
    </location>
    <ligand>
        <name>ATP</name>
        <dbReference type="ChEBI" id="CHEBI:30616"/>
    </ligand>
</feature>
<keyword evidence="4" id="KW-0963">Cytoplasm</keyword>
<keyword evidence="5 14" id="KW-0436">Ligase</keyword>
<dbReference type="GO" id="GO:0004356">
    <property type="term" value="F:glutamine synthetase activity"/>
    <property type="evidence" value="ECO:0007669"/>
    <property type="project" value="UniProtKB-EC"/>
</dbReference>
<dbReference type="InterPro" id="IPR008147">
    <property type="entry name" value="Gln_synt_N"/>
</dbReference>
<dbReference type="EMBL" id="JMCC02000068">
    <property type="protein sequence ID" value="KIG14674.1"/>
    <property type="molecule type" value="Genomic_DNA"/>
</dbReference>
<evidence type="ECO:0000313" key="18">
    <source>
        <dbReference type="Proteomes" id="UP000031599"/>
    </source>
</evidence>
<dbReference type="Pfam" id="PF00120">
    <property type="entry name" value="Gln-synt_C"/>
    <property type="match status" value="1"/>
</dbReference>
<dbReference type="InterPro" id="IPR014746">
    <property type="entry name" value="Gln_synth/guanido_kin_cat_dom"/>
</dbReference>
<evidence type="ECO:0000256" key="10">
    <source>
        <dbReference type="PIRSR" id="PIRSR604809-3"/>
    </source>
</evidence>
<evidence type="ECO:0000256" key="9">
    <source>
        <dbReference type="PIRSR" id="PIRSR604809-2"/>
    </source>
</evidence>
<keyword evidence="11" id="KW-0597">Phosphoprotein</keyword>
<dbReference type="SUPFAM" id="SSF55931">
    <property type="entry name" value="Glutamine synthetase/guanido kinase"/>
    <property type="match status" value="1"/>
</dbReference>
<dbReference type="NCBIfam" id="TIGR00653">
    <property type="entry name" value="GlnA"/>
    <property type="match status" value="1"/>
</dbReference>
<evidence type="ECO:0000256" key="1">
    <source>
        <dbReference type="ARBA" id="ARBA00004496"/>
    </source>
</evidence>